<evidence type="ECO:0000256" key="6">
    <source>
        <dbReference type="ARBA" id="ARBA00022989"/>
    </source>
</evidence>
<dbReference type="InterPro" id="IPR001611">
    <property type="entry name" value="Leu-rich_rpt"/>
</dbReference>
<accession>A0A7N2LJZ2</accession>
<dbReference type="GO" id="GO:0016020">
    <property type="term" value="C:membrane"/>
    <property type="evidence" value="ECO:0007669"/>
    <property type="project" value="UniProtKB-SubCell"/>
</dbReference>
<keyword evidence="11" id="KW-1185">Reference proteome</keyword>
<dbReference type="InParanoid" id="A0A7N2LJZ2"/>
<evidence type="ECO:0000256" key="7">
    <source>
        <dbReference type="ARBA" id="ARBA00023136"/>
    </source>
</evidence>
<evidence type="ECO:0000256" key="1">
    <source>
        <dbReference type="ARBA" id="ARBA00004479"/>
    </source>
</evidence>
<evidence type="ECO:0000313" key="10">
    <source>
        <dbReference type="EnsemblPlants" id="QL05p001014:mrna"/>
    </source>
</evidence>
<dbReference type="Pfam" id="PF00560">
    <property type="entry name" value="LRR_1"/>
    <property type="match status" value="1"/>
</dbReference>
<evidence type="ECO:0000313" key="11">
    <source>
        <dbReference type="Proteomes" id="UP000594261"/>
    </source>
</evidence>
<evidence type="ECO:0000256" key="2">
    <source>
        <dbReference type="ARBA" id="ARBA00022614"/>
    </source>
</evidence>
<dbReference type="PANTHER" id="PTHR48063:SF98">
    <property type="entry name" value="LRR RECEPTOR-LIKE SERINE_THREONINE-PROTEIN KINASE FLS2"/>
    <property type="match status" value="1"/>
</dbReference>
<dbReference type="Proteomes" id="UP000594261">
    <property type="component" value="Chromosome 5"/>
</dbReference>
<dbReference type="Gene3D" id="3.80.10.10">
    <property type="entry name" value="Ribonuclease Inhibitor"/>
    <property type="match status" value="2"/>
</dbReference>
<proteinExistence type="predicted"/>
<evidence type="ECO:0000256" key="3">
    <source>
        <dbReference type="ARBA" id="ARBA00022692"/>
    </source>
</evidence>
<dbReference type="Gramene" id="QL05p001014:mrna">
    <property type="protein sequence ID" value="QL05p001014:mrna"/>
    <property type="gene ID" value="QL05p001014"/>
</dbReference>
<protein>
    <submittedName>
        <fullName evidence="10">Uncharacterized protein</fullName>
    </submittedName>
</protein>
<dbReference type="PANTHER" id="PTHR48063">
    <property type="entry name" value="LRR RECEPTOR-LIKE KINASE"/>
    <property type="match status" value="1"/>
</dbReference>
<evidence type="ECO:0000256" key="5">
    <source>
        <dbReference type="ARBA" id="ARBA00022737"/>
    </source>
</evidence>
<organism evidence="10 11">
    <name type="scientific">Quercus lobata</name>
    <name type="common">Valley oak</name>
    <dbReference type="NCBI Taxonomy" id="97700"/>
    <lineage>
        <taxon>Eukaryota</taxon>
        <taxon>Viridiplantae</taxon>
        <taxon>Streptophyta</taxon>
        <taxon>Embryophyta</taxon>
        <taxon>Tracheophyta</taxon>
        <taxon>Spermatophyta</taxon>
        <taxon>Magnoliopsida</taxon>
        <taxon>eudicotyledons</taxon>
        <taxon>Gunneridae</taxon>
        <taxon>Pentapetalae</taxon>
        <taxon>rosids</taxon>
        <taxon>fabids</taxon>
        <taxon>Fagales</taxon>
        <taxon>Fagaceae</taxon>
        <taxon>Quercus</taxon>
    </lineage>
</organism>
<keyword evidence="2" id="KW-0433">Leucine-rich repeat</keyword>
<name>A0A7N2LJZ2_QUELO</name>
<keyword evidence="9" id="KW-0325">Glycoprotein</keyword>
<dbReference type="AlphaFoldDB" id="A0A7N2LJZ2"/>
<keyword evidence="4" id="KW-0732">Signal</keyword>
<dbReference type="SUPFAM" id="SSF52047">
    <property type="entry name" value="RNI-like"/>
    <property type="match status" value="1"/>
</dbReference>
<evidence type="ECO:0000256" key="8">
    <source>
        <dbReference type="ARBA" id="ARBA00023170"/>
    </source>
</evidence>
<keyword evidence="3" id="KW-0812">Transmembrane</keyword>
<keyword evidence="8" id="KW-0675">Receptor</keyword>
<reference evidence="10 11" key="1">
    <citation type="journal article" date="2016" name="G3 (Bethesda)">
        <title>First Draft Assembly and Annotation of the Genome of a California Endemic Oak Quercus lobata Nee (Fagaceae).</title>
        <authorList>
            <person name="Sork V.L."/>
            <person name="Fitz-Gibbon S.T."/>
            <person name="Puiu D."/>
            <person name="Crepeau M."/>
            <person name="Gugger P.F."/>
            <person name="Sherman R."/>
            <person name="Stevens K."/>
            <person name="Langley C.H."/>
            <person name="Pellegrini M."/>
            <person name="Salzberg S.L."/>
        </authorList>
    </citation>
    <scope>NUCLEOTIDE SEQUENCE [LARGE SCALE GENOMIC DNA]</scope>
    <source>
        <strain evidence="10 11">cv. SW786</strain>
    </source>
</reference>
<keyword evidence="5" id="KW-0677">Repeat</keyword>
<dbReference type="InterPro" id="IPR032675">
    <property type="entry name" value="LRR_dom_sf"/>
</dbReference>
<evidence type="ECO:0000256" key="9">
    <source>
        <dbReference type="ARBA" id="ARBA00023180"/>
    </source>
</evidence>
<sequence>MDTSSHPGLTIKIAVFGTEFSATRKLAKSLNSISIIRGANFSGLIPHQLWNLSSLRYLSLGDNSDLYVDNLRWMSGLSTIQYLGLSSADLHREVDWLQIMSKFPSLMELYFTSLLRLDLTNSSLKGNIPPSIFDLEKLESLSLYTNKLVEQIPEPLSQFKHLTYLDLGVNSLNGPIPSSFGNLSRIRTLLLDKNRLNGTIPKSHGLLSKLEALYVGKNSLMGIVDEGHFRKLSKLKVLYMTEARLFFNVNSNWVPPFPLDHFSMSSMKIGPNFPSWLQSQRSLIFLDMSMFGISGKTPSWF</sequence>
<dbReference type="SUPFAM" id="SSF52058">
    <property type="entry name" value="L domain-like"/>
    <property type="match status" value="1"/>
</dbReference>
<dbReference type="EnsemblPlants" id="QL05p001014:mrna">
    <property type="protein sequence ID" value="QL05p001014:mrna"/>
    <property type="gene ID" value="QL05p001014"/>
</dbReference>
<comment type="subcellular location">
    <subcellularLocation>
        <location evidence="1">Membrane</location>
        <topology evidence="1">Single-pass type I membrane protein</topology>
    </subcellularLocation>
</comment>
<dbReference type="FunFam" id="3.80.10.10:FF:000383">
    <property type="entry name" value="Leucine-rich repeat receptor protein kinase EMS1"/>
    <property type="match status" value="1"/>
</dbReference>
<reference evidence="10" key="2">
    <citation type="submission" date="2021-01" db="UniProtKB">
        <authorList>
            <consortium name="EnsemblPlants"/>
        </authorList>
    </citation>
    <scope>IDENTIFICATION</scope>
</reference>
<dbReference type="InterPro" id="IPR046956">
    <property type="entry name" value="RLP23-like"/>
</dbReference>
<evidence type="ECO:0000256" key="4">
    <source>
        <dbReference type="ARBA" id="ARBA00022729"/>
    </source>
</evidence>
<dbReference type="EMBL" id="LRBV02000005">
    <property type="status" value="NOT_ANNOTATED_CDS"/>
    <property type="molecule type" value="Genomic_DNA"/>
</dbReference>
<keyword evidence="7" id="KW-0472">Membrane</keyword>
<keyword evidence="6" id="KW-1133">Transmembrane helix</keyword>